<evidence type="ECO:0000313" key="6">
    <source>
        <dbReference type="Proteomes" id="UP001279642"/>
    </source>
</evidence>
<keyword evidence="2" id="KW-0547">Nucleotide-binding</keyword>
<sequence length="364" mass="39810">MQAAAASAPLLHVRTVWKKFGDRVTAAGVDLQVGNGEFFTMLGPSGSGKSTVLRMISGLEQPDGGRILINGEDVTDLPPWRRGLGMVFQQYANFPHMTVAQNIGYGLRRSNLDRAALRERVSELLDLVSLPGFEDKPVTKLSGGEQQRVAIARALAPRPRLLLLDEPLSALDEKIRREMQVQLKDIQRATGTAFVYVTHDQEEALTMSDRVAVLNWGYLVQVDAPQALFRQPRTKFVAQFFRGSNVVEGRFIGSGTQTVFDCAAFRLDCGAVANPANPPAVAIRNEDIRINAHSVGNVAEGETAFDAVLERVVYRGIYTDFQFKLADGQIIVASATTNQDLASGARVRLAVKTDRIIPLHAEPS</sequence>
<dbReference type="PROSITE" id="PS00211">
    <property type="entry name" value="ABC_TRANSPORTER_1"/>
    <property type="match status" value="1"/>
</dbReference>
<dbReference type="RefSeq" id="WP_320510557.1">
    <property type="nucleotide sequence ID" value="NZ_JAXCLW010000010.1"/>
</dbReference>
<dbReference type="GO" id="GO:0005524">
    <property type="term" value="F:ATP binding"/>
    <property type="evidence" value="ECO:0007669"/>
    <property type="project" value="UniProtKB-KW"/>
</dbReference>
<comment type="caution">
    <text evidence="5">The sequence shown here is derived from an EMBL/GenBank/DDBJ whole genome shotgun (WGS) entry which is preliminary data.</text>
</comment>
<dbReference type="InterPro" id="IPR013611">
    <property type="entry name" value="Transp-assoc_OB_typ2"/>
</dbReference>
<dbReference type="PANTHER" id="PTHR42781:SF4">
    <property type="entry name" value="SPERMIDINE_PUTRESCINE IMPORT ATP-BINDING PROTEIN POTA"/>
    <property type="match status" value="1"/>
</dbReference>
<dbReference type="SUPFAM" id="SSF50331">
    <property type="entry name" value="MOP-like"/>
    <property type="match status" value="1"/>
</dbReference>
<reference evidence="5 6" key="1">
    <citation type="journal article" date="2016" name="Antonie Van Leeuwenhoek">
        <title>Dongia soli sp. nov., isolated from soil from Dokdo, Korea.</title>
        <authorList>
            <person name="Kim D.U."/>
            <person name="Lee H."/>
            <person name="Kim H."/>
            <person name="Kim S.G."/>
            <person name="Ka J.O."/>
        </authorList>
    </citation>
    <scope>NUCLEOTIDE SEQUENCE [LARGE SCALE GENOMIC DNA]</scope>
    <source>
        <strain evidence="5 6">D78</strain>
    </source>
</reference>
<dbReference type="InterPro" id="IPR003593">
    <property type="entry name" value="AAA+_ATPase"/>
</dbReference>
<keyword evidence="3 5" id="KW-0067">ATP-binding</keyword>
<feature type="domain" description="ABC transporter" evidence="4">
    <location>
        <begin position="11"/>
        <end position="241"/>
    </location>
</feature>
<dbReference type="InterPro" id="IPR003439">
    <property type="entry name" value="ABC_transporter-like_ATP-bd"/>
</dbReference>
<evidence type="ECO:0000256" key="3">
    <source>
        <dbReference type="ARBA" id="ARBA00022840"/>
    </source>
</evidence>
<dbReference type="InterPro" id="IPR008995">
    <property type="entry name" value="Mo/tungstate-bd_C_term_dom"/>
</dbReference>
<name>A0ABU5EJP6_9PROT</name>
<dbReference type="SMART" id="SM00382">
    <property type="entry name" value="AAA"/>
    <property type="match status" value="1"/>
</dbReference>
<evidence type="ECO:0000313" key="5">
    <source>
        <dbReference type="EMBL" id="MDY0885483.1"/>
    </source>
</evidence>
<dbReference type="InterPro" id="IPR050093">
    <property type="entry name" value="ABC_SmlMolc_Importer"/>
</dbReference>
<dbReference type="SUPFAM" id="SSF52540">
    <property type="entry name" value="P-loop containing nucleoside triphosphate hydrolases"/>
    <property type="match status" value="1"/>
</dbReference>
<dbReference type="EMBL" id="JAXCLW010000010">
    <property type="protein sequence ID" value="MDY0885483.1"/>
    <property type="molecule type" value="Genomic_DNA"/>
</dbReference>
<dbReference type="Proteomes" id="UP001279642">
    <property type="component" value="Unassembled WGS sequence"/>
</dbReference>
<dbReference type="Gene3D" id="3.40.50.300">
    <property type="entry name" value="P-loop containing nucleotide triphosphate hydrolases"/>
    <property type="match status" value="1"/>
</dbReference>
<evidence type="ECO:0000259" key="4">
    <source>
        <dbReference type="PROSITE" id="PS50893"/>
    </source>
</evidence>
<dbReference type="PROSITE" id="PS50893">
    <property type="entry name" value="ABC_TRANSPORTER_2"/>
    <property type="match status" value="1"/>
</dbReference>
<dbReference type="InterPro" id="IPR027417">
    <property type="entry name" value="P-loop_NTPase"/>
</dbReference>
<dbReference type="InterPro" id="IPR017871">
    <property type="entry name" value="ABC_transporter-like_CS"/>
</dbReference>
<proteinExistence type="predicted"/>
<organism evidence="5 6">
    <name type="scientific">Dongia soli</name>
    <dbReference type="NCBI Taxonomy" id="600628"/>
    <lineage>
        <taxon>Bacteria</taxon>
        <taxon>Pseudomonadati</taxon>
        <taxon>Pseudomonadota</taxon>
        <taxon>Alphaproteobacteria</taxon>
        <taxon>Rhodospirillales</taxon>
        <taxon>Dongiaceae</taxon>
        <taxon>Dongia</taxon>
    </lineage>
</organism>
<keyword evidence="6" id="KW-1185">Reference proteome</keyword>
<dbReference type="PANTHER" id="PTHR42781">
    <property type="entry name" value="SPERMIDINE/PUTRESCINE IMPORT ATP-BINDING PROTEIN POTA"/>
    <property type="match status" value="1"/>
</dbReference>
<evidence type="ECO:0000256" key="1">
    <source>
        <dbReference type="ARBA" id="ARBA00022448"/>
    </source>
</evidence>
<protein>
    <submittedName>
        <fullName evidence="5">ABC transporter ATP-binding protein</fullName>
    </submittedName>
</protein>
<gene>
    <name evidence="5" type="ORF">SMD27_21765</name>
</gene>
<dbReference type="Pfam" id="PF00005">
    <property type="entry name" value="ABC_tran"/>
    <property type="match status" value="1"/>
</dbReference>
<dbReference type="Pfam" id="PF08402">
    <property type="entry name" value="TOBE_2"/>
    <property type="match status" value="1"/>
</dbReference>
<accession>A0ABU5EJP6</accession>
<evidence type="ECO:0000256" key="2">
    <source>
        <dbReference type="ARBA" id="ARBA00022741"/>
    </source>
</evidence>
<keyword evidence="1" id="KW-0813">Transport</keyword>